<feature type="region of interest" description="Disordered" evidence="1">
    <location>
        <begin position="190"/>
        <end position="221"/>
    </location>
</feature>
<evidence type="ECO:0000256" key="2">
    <source>
        <dbReference type="SAM" id="Phobius"/>
    </source>
</evidence>
<dbReference type="SUPFAM" id="SSF63451">
    <property type="entry name" value="LEM domain"/>
    <property type="match status" value="1"/>
</dbReference>
<dbReference type="PROSITE" id="PS50954">
    <property type="entry name" value="LEM"/>
    <property type="match status" value="1"/>
</dbReference>
<organism evidence="4 5">
    <name type="scientific">Silurus meridionalis</name>
    <name type="common">Southern catfish</name>
    <name type="synonym">Silurus soldatovi meridionalis</name>
    <dbReference type="NCBI Taxonomy" id="175797"/>
    <lineage>
        <taxon>Eukaryota</taxon>
        <taxon>Metazoa</taxon>
        <taxon>Chordata</taxon>
        <taxon>Craniata</taxon>
        <taxon>Vertebrata</taxon>
        <taxon>Euteleostomi</taxon>
        <taxon>Actinopterygii</taxon>
        <taxon>Neopterygii</taxon>
        <taxon>Teleostei</taxon>
        <taxon>Ostariophysi</taxon>
        <taxon>Siluriformes</taxon>
        <taxon>Siluridae</taxon>
        <taxon>Silurus</taxon>
    </lineage>
</organism>
<dbReference type="Pfam" id="PF03020">
    <property type="entry name" value="LEM"/>
    <property type="match status" value="1"/>
</dbReference>
<reference evidence="4" key="1">
    <citation type="submission" date="2020-08" db="EMBL/GenBank/DDBJ databases">
        <title>Chromosome-level assembly of Southern catfish (Silurus meridionalis) provides insights into visual adaptation to the nocturnal and benthic lifestyles.</title>
        <authorList>
            <person name="Zhang Y."/>
            <person name="Wang D."/>
            <person name="Peng Z."/>
        </authorList>
    </citation>
    <scope>NUCLEOTIDE SEQUENCE</scope>
    <source>
        <strain evidence="4">SWU-2019-XX</strain>
        <tissue evidence="4">Muscle</tissue>
    </source>
</reference>
<dbReference type="EMBL" id="JABFDY010000017">
    <property type="protein sequence ID" value="KAF7695740.1"/>
    <property type="molecule type" value="Genomic_DNA"/>
</dbReference>
<comment type="caution">
    <text evidence="4">The sequence shown here is derived from an EMBL/GenBank/DDBJ whole genome shotgun (WGS) entry which is preliminary data.</text>
</comment>
<feature type="region of interest" description="Disordered" evidence="1">
    <location>
        <begin position="1"/>
        <end position="53"/>
    </location>
</feature>
<protein>
    <recommendedName>
        <fullName evidence="3">LEM domain-containing protein</fullName>
    </recommendedName>
</protein>
<dbReference type="FunFam" id="1.10.720.40:FF:000001">
    <property type="entry name" value="LEM domain containing 2, isoform CRA_a"/>
    <property type="match status" value="1"/>
</dbReference>
<dbReference type="InterPro" id="IPR051656">
    <property type="entry name" value="LEM_domain"/>
</dbReference>
<accession>A0A8T0AUI9</accession>
<dbReference type="AlphaFoldDB" id="A0A8T0AUI9"/>
<dbReference type="PANTHER" id="PTHR12019:SF5">
    <property type="entry name" value="EMERIN (EMERY-DREIFUSS MUSCULAR DYSTROPHY)"/>
    <property type="match status" value="1"/>
</dbReference>
<gene>
    <name evidence="4" type="ORF">HF521_007463</name>
</gene>
<keyword evidence="5" id="KW-1185">Reference proteome</keyword>
<sequence>MVQKTPRSSQSRSRQNSTVNTSVQDNEKPSCSSAVNSVIQSSVSSDQNNVSKIGSQRISYSDVTKGMRRNKSSRKTRKSFRLIRVGAEQVLELSRLWEMLSSKSDQEISWMLDDYGIKHGPVVGSTRSLYEKKLRDIMAKERKMRGTSEPVVYREQRDEDVSFYHHRPWGHDVFSSRPMVSPYYTESQGKYTAVTQERTQGGTQGRTQGRTQERTPDPGSGRSVPLWLQIVFFLIVAGVLIGL</sequence>
<dbReference type="SMART" id="SM00540">
    <property type="entry name" value="LEM"/>
    <property type="match status" value="1"/>
</dbReference>
<evidence type="ECO:0000259" key="3">
    <source>
        <dbReference type="PROSITE" id="PS50954"/>
    </source>
</evidence>
<proteinExistence type="predicted"/>
<name>A0A8T0AUI9_SILME</name>
<feature type="domain" description="LEM" evidence="3">
    <location>
        <begin position="97"/>
        <end position="141"/>
    </location>
</feature>
<dbReference type="InterPro" id="IPR003887">
    <property type="entry name" value="LEM_dom"/>
</dbReference>
<dbReference type="PANTHER" id="PTHR12019">
    <property type="entry name" value="LAMINA-ASSOCIATED POLYPEPTIDE THYMOPOIETIN"/>
    <property type="match status" value="1"/>
</dbReference>
<dbReference type="Proteomes" id="UP000606274">
    <property type="component" value="Unassembled WGS sequence"/>
</dbReference>
<feature type="compositionally biased region" description="Low complexity" evidence="1">
    <location>
        <begin position="195"/>
        <end position="210"/>
    </location>
</feature>
<feature type="compositionally biased region" description="Low complexity" evidence="1">
    <location>
        <begin position="30"/>
        <end position="51"/>
    </location>
</feature>
<feature type="compositionally biased region" description="Low complexity" evidence="1">
    <location>
        <begin position="7"/>
        <end position="17"/>
    </location>
</feature>
<keyword evidence="2" id="KW-0812">Transmembrane</keyword>
<dbReference type="InterPro" id="IPR011015">
    <property type="entry name" value="LEM/LEM-like_dom_sf"/>
</dbReference>
<evidence type="ECO:0000256" key="1">
    <source>
        <dbReference type="SAM" id="MobiDB-lite"/>
    </source>
</evidence>
<feature type="transmembrane region" description="Helical" evidence="2">
    <location>
        <begin position="224"/>
        <end position="242"/>
    </location>
</feature>
<keyword evidence="2" id="KW-1133">Transmembrane helix</keyword>
<evidence type="ECO:0000313" key="5">
    <source>
        <dbReference type="Proteomes" id="UP000606274"/>
    </source>
</evidence>
<keyword evidence="2" id="KW-0472">Membrane</keyword>
<dbReference type="Gene3D" id="1.10.720.40">
    <property type="match status" value="1"/>
</dbReference>
<evidence type="ECO:0000313" key="4">
    <source>
        <dbReference type="EMBL" id="KAF7695740.1"/>
    </source>
</evidence>